<feature type="compositionally biased region" description="Polar residues" evidence="4">
    <location>
        <begin position="463"/>
        <end position="481"/>
    </location>
</feature>
<dbReference type="GO" id="GO:0071036">
    <property type="term" value="P:nuclear polyadenylation-dependent snoRNA catabolic process"/>
    <property type="evidence" value="ECO:0007669"/>
    <property type="project" value="TreeGrafter"/>
</dbReference>
<dbReference type="InterPro" id="IPR010997">
    <property type="entry name" value="HRDC-like_sf"/>
</dbReference>
<feature type="domain" description="HRDC" evidence="5">
    <location>
        <begin position="73"/>
        <end position="153"/>
    </location>
</feature>
<reference evidence="6 7" key="1">
    <citation type="journal article" date="2018" name="Sci. Rep.">
        <title>Genomic signatures of local adaptation to the degree of environmental predictability in rotifers.</title>
        <authorList>
            <person name="Franch-Gras L."/>
            <person name="Hahn C."/>
            <person name="Garcia-Roger E.M."/>
            <person name="Carmona M.J."/>
            <person name="Serra M."/>
            <person name="Gomez A."/>
        </authorList>
    </citation>
    <scope>NUCLEOTIDE SEQUENCE [LARGE SCALE GENOMIC DNA]</scope>
    <source>
        <strain evidence="6">HYR1</strain>
    </source>
</reference>
<comment type="subcellular location">
    <subcellularLocation>
        <location evidence="1">Nucleus</location>
    </subcellularLocation>
</comment>
<dbReference type="AlphaFoldDB" id="A0A3M7SYY5"/>
<dbReference type="FunFam" id="1.10.150.80:FF:000001">
    <property type="entry name" value="Putative exosome component 10"/>
    <property type="match status" value="1"/>
</dbReference>
<evidence type="ECO:0000313" key="7">
    <source>
        <dbReference type="Proteomes" id="UP000276133"/>
    </source>
</evidence>
<evidence type="ECO:0000313" key="6">
    <source>
        <dbReference type="EMBL" id="RNA40937.1"/>
    </source>
</evidence>
<dbReference type="GO" id="GO:0071037">
    <property type="term" value="P:nuclear polyadenylation-dependent snRNA catabolic process"/>
    <property type="evidence" value="ECO:0007669"/>
    <property type="project" value="TreeGrafter"/>
</dbReference>
<dbReference type="Gene3D" id="1.10.150.80">
    <property type="entry name" value="HRDC domain"/>
    <property type="match status" value="1"/>
</dbReference>
<dbReference type="GO" id="GO:0071039">
    <property type="term" value="P:nuclear polyadenylation-dependent CUT catabolic process"/>
    <property type="evidence" value="ECO:0007669"/>
    <property type="project" value="TreeGrafter"/>
</dbReference>
<feature type="compositionally biased region" description="Basic and acidic residues" evidence="4">
    <location>
        <begin position="439"/>
        <end position="455"/>
    </location>
</feature>
<evidence type="ECO:0000256" key="4">
    <source>
        <dbReference type="SAM" id="MobiDB-lite"/>
    </source>
</evidence>
<protein>
    <submittedName>
        <fullName evidence="6">Exosome component 10-like</fullName>
    </submittedName>
</protein>
<dbReference type="InterPro" id="IPR044876">
    <property type="entry name" value="HRDC_dom_sf"/>
</dbReference>
<dbReference type="OrthoDB" id="2250022at2759"/>
<dbReference type="GO" id="GO:0071051">
    <property type="term" value="P:poly(A)-dependent snoRNA 3'-end processing"/>
    <property type="evidence" value="ECO:0007669"/>
    <property type="project" value="TreeGrafter"/>
</dbReference>
<dbReference type="InterPro" id="IPR045092">
    <property type="entry name" value="Rrp6-like"/>
</dbReference>
<name>A0A3M7SYY5_BRAPC</name>
<comment type="caution">
    <text evidence="6">The sequence shown here is derived from an EMBL/GenBank/DDBJ whole genome shotgun (WGS) entry which is preliminary data.</text>
</comment>
<comment type="similarity">
    <text evidence="3">Belongs to the exosome component 10/RRP6 family.</text>
</comment>
<dbReference type="GO" id="GO:0005730">
    <property type="term" value="C:nucleolus"/>
    <property type="evidence" value="ECO:0007669"/>
    <property type="project" value="TreeGrafter"/>
</dbReference>
<dbReference type="PANTHER" id="PTHR12124:SF47">
    <property type="entry name" value="EXOSOME COMPONENT 10"/>
    <property type="match status" value="1"/>
</dbReference>
<dbReference type="InterPro" id="IPR002121">
    <property type="entry name" value="HRDC_dom"/>
</dbReference>
<dbReference type="GO" id="GO:0071038">
    <property type="term" value="P:TRAMP-dependent tRNA surveillance pathway"/>
    <property type="evidence" value="ECO:0007669"/>
    <property type="project" value="TreeGrafter"/>
</dbReference>
<evidence type="ECO:0000256" key="2">
    <source>
        <dbReference type="ARBA" id="ARBA00023242"/>
    </source>
</evidence>
<dbReference type="PROSITE" id="PS50967">
    <property type="entry name" value="HRDC"/>
    <property type="match status" value="1"/>
</dbReference>
<dbReference type="GO" id="GO:0000166">
    <property type="term" value="F:nucleotide binding"/>
    <property type="evidence" value="ECO:0007669"/>
    <property type="project" value="InterPro"/>
</dbReference>
<dbReference type="Pfam" id="PF00570">
    <property type="entry name" value="HRDC"/>
    <property type="match status" value="1"/>
</dbReference>
<keyword evidence="7" id="KW-1185">Reference proteome</keyword>
<dbReference type="SUPFAM" id="SSF53098">
    <property type="entry name" value="Ribonuclease H-like"/>
    <property type="match status" value="1"/>
</dbReference>
<dbReference type="STRING" id="10195.A0A3M7SYY5"/>
<dbReference type="GO" id="GO:0000175">
    <property type="term" value="F:3'-5'-RNA exonuclease activity"/>
    <property type="evidence" value="ECO:0007669"/>
    <property type="project" value="InterPro"/>
</dbReference>
<keyword evidence="2" id="KW-0539">Nucleus</keyword>
<sequence>MINYAREDTRYLLFIYDRLKNQLVQQSLDKDISSSSFNQVFEKSKQICRKAYKKPVFFTKGFLNLCQSNSHLNAKQMKALQDLYKWRDKIARENDESCEFVLKNHQLLKIAELLPREIYGILALCNPISPIVETTVHEIHEIVKKAREFTGTLGALDLGQLEKETGLAGVKPDVKESKLLETIVHSVTYDPTSILNCPHDFPHQFIKSESMETEQATYLETAHESNLSDLLIRPAERSSSLPNEFKHKSVIPLDKFFDKTVFNEKLDKRLKKIEERVKEIKKQMKSPFEMFLPKYYQIGHDIRPDQYWNLITSNEVQKVQSEQEPEPVEPTKTDDVLMIPLKKQFKHEKNTETKKLKKKLKDVDFSEAIIEYNKRKNEQQVEALGDTEKNDEQFEKLSEKVKDNLKSISQFVKNANFSKDSEQFKYDPENMNQMFSKAHSSEKEPKAKRFEDKFGKANKRRSTNALTRSKNNKSFTFRKSN</sequence>
<dbReference type="EMBL" id="REGN01000565">
    <property type="protein sequence ID" value="RNA40937.1"/>
    <property type="molecule type" value="Genomic_DNA"/>
</dbReference>
<dbReference type="Proteomes" id="UP000276133">
    <property type="component" value="Unassembled WGS sequence"/>
</dbReference>
<dbReference type="PANTHER" id="PTHR12124">
    <property type="entry name" value="POLYMYOSITIS/SCLERODERMA AUTOANTIGEN-RELATED"/>
    <property type="match status" value="1"/>
</dbReference>
<accession>A0A3M7SYY5</accession>
<organism evidence="6 7">
    <name type="scientific">Brachionus plicatilis</name>
    <name type="common">Marine rotifer</name>
    <name type="synonym">Brachionus muelleri</name>
    <dbReference type="NCBI Taxonomy" id="10195"/>
    <lineage>
        <taxon>Eukaryota</taxon>
        <taxon>Metazoa</taxon>
        <taxon>Spiralia</taxon>
        <taxon>Gnathifera</taxon>
        <taxon>Rotifera</taxon>
        <taxon>Eurotatoria</taxon>
        <taxon>Monogononta</taxon>
        <taxon>Pseudotrocha</taxon>
        <taxon>Ploima</taxon>
        <taxon>Brachionidae</taxon>
        <taxon>Brachionus</taxon>
    </lineage>
</organism>
<dbReference type="SMART" id="SM00341">
    <property type="entry name" value="HRDC"/>
    <property type="match status" value="1"/>
</dbReference>
<dbReference type="GO" id="GO:0071035">
    <property type="term" value="P:nuclear polyadenylation-dependent rRNA catabolic process"/>
    <property type="evidence" value="ECO:0007669"/>
    <property type="project" value="TreeGrafter"/>
</dbReference>
<dbReference type="InterPro" id="IPR036397">
    <property type="entry name" value="RNaseH_sf"/>
</dbReference>
<dbReference type="GO" id="GO:0000176">
    <property type="term" value="C:nuclear exosome (RNase complex)"/>
    <property type="evidence" value="ECO:0007669"/>
    <property type="project" value="TreeGrafter"/>
</dbReference>
<proteinExistence type="inferred from homology"/>
<evidence type="ECO:0000259" key="5">
    <source>
        <dbReference type="PROSITE" id="PS50967"/>
    </source>
</evidence>
<feature type="region of interest" description="Disordered" evidence="4">
    <location>
        <begin position="423"/>
        <end position="481"/>
    </location>
</feature>
<evidence type="ECO:0000256" key="3">
    <source>
        <dbReference type="ARBA" id="ARBA00043957"/>
    </source>
</evidence>
<dbReference type="SUPFAM" id="SSF47819">
    <property type="entry name" value="HRDC-like"/>
    <property type="match status" value="1"/>
</dbReference>
<dbReference type="GO" id="GO:0003727">
    <property type="term" value="F:single-stranded RNA binding"/>
    <property type="evidence" value="ECO:0007669"/>
    <property type="project" value="TreeGrafter"/>
</dbReference>
<dbReference type="Gene3D" id="3.30.420.10">
    <property type="entry name" value="Ribonuclease H-like superfamily/Ribonuclease H"/>
    <property type="match status" value="1"/>
</dbReference>
<dbReference type="GO" id="GO:0071044">
    <property type="term" value="P:histone mRNA catabolic process"/>
    <property type="evidence" value="ECO:0007669"/>
    <property type="project" value="TreeGrafter"/>
</dbReference>
<evidence type="ECO:0000256" key="1">
    <source>
        <dbReference type="ARBA" id="ARBA00004123"/>
    </source>
</evidence>
<dbReference type="GO" id="GO:0000467">
    <property type="term" value="P:exonucleolytic trimming to generate mature 3'-end of 5.8S rRNA from tricistronic rRNA transcript (SSU-rRNA, 5.8S rRNA, LSU-rRNA)"/>
    <property type="evidence" value="ECO:0007669"/>
    <property type="project" value="InterPro"/>
</dbReference>
<dbReference type="GO" id="GO:0071040">
    <property type="term" value="P:nuclear polyadenylation-dependent antisense transcript catabolic process"/>
    <property type="evidence" value="ECO:0007669"/>
    <property type="project" value="TreeGrafter"/>
</dbReference>
<gene>
    <name evidence="6" type="ORF">BpHYR1_035725</name>
</gene>
<dbReference type="InterPro" id="IPR012337">
    <property type="entry name" value="RNaseH-like_sf"/>
</dbReference>